<dbReference type="KEGG" id="tpol:Mal48_47510"/>
<feature type="chain" id="PRO_5021884315" description="Squalene cyclase C-terminal domain-containing protein" evidence="1">
    <location>
        <begin position="28"/>
        <end position="373"/>
    </location>
</feature>
<organism evidence="3 4">
    <name type="scientific">Thalassoglobus polymorphus</name>
    <dbReference type="NCBI Taxonomy" id="2527994"/>
    <lineage>
        <taxon>Bacteria</taxon>
        <taxon>Pseudomonadati</taxon>
        <taxon>Planctomycetota</taxon>
        <taxon>Planctomycetia</taxon>
        <taxon>Planctomycetales</taxon>
        <taxon>Planctomycetaceae</taxon>
        <taxon>Thalassoglobus</taxon>
    </lineage>
</organism>
<evidence type="ECO:0000313" key="3">
    <source>
        <dbReference type="EMBL" id="QDT35474.1"/>
    </source>
</evidence>
<gene>
    <name evidence="3" type="ORF">Mal48_47510</name>
</gene>
<dbReference type="SUPFAM" id="SSF48239">
    <property type="entry name" value="Terpenoid cyclases/Protein prenyltransferases"/>
    <property type="match status" value="1"/>
</dbReference>
<keyword evidence="1" id="KW-0732">Signal</keyword>
<dbReference type="InterPro" id="IPR032696">
    <property type="entry name" value="SQ_cyclase_C"/>
</dbReference>
<dbReference type="Pfam" id="PF13243">
    <property type="entry name" value="SQHop_cyclase_C"/>
    <property type="match status" value="1"/>
</dbReference>
<dbReference type="EMBL" id="CP036267">
    <property type="protein sequence ID" value="QDT35474.1"/>
    <property type="molecule type" value="Genomic_DNA"/>
</dbReference>
<evidence type="ECO:0000259" key="2">
    <source>
        <dbReference type="Pfam" id="PF13243"/>
    </source>
</evidence>
<dbReference type="Gene3D" id="1.50.10.20">
    <property type="match status" value="2"/>
</dbReference>
<dbReference type="AlphaFoldDB" id="A0A517QV40"/>
<dbReference type="CDD" id="cd00688">
    <property type="entry name" value="ISOPREN_C2_like"/>
    <property type="match status" value="1"/>
</dbReference>
<feature type="signal peptide" evidence="1">
    <location>
        <begin position="1"/>
        <end position="27"/>
    </location>
</feature>
<dbReference type="RefSeq" id="WP_145205096.1">
    <property type="nucleotide sequence ID" value="NZ_CP036267.1"/>
</dbReference>
<dbReference type="InterPro" id="IPR008930">
    <property type="entry name" value="Terpenoid_cyclase/PrenylTrfase"/>
</dbReference>
<keyword evidence="4" id="KW-1185">Reference proteome</keyword>
<feature type="domain" description="Squalene cyclase C-terminal" evidence="2">
    <location>
        <begin position="62"/>
        <end position="218"/>
    </location>
</feature>
<proteinExistence type="predicted"/>
<accession>A0A517QV40</accession>
<protein>
    <recommendedName>
        <fullName evidence="2">Squalene cyclase C-terminal domain-containing protein</fullName>
    </recommendedName>
</protein>
<sequence precursor="true">MSLQHKKTFSVVLATGLLLSFGGSLQAVGPDEAKLKDSRQQGIKYLSVTQSDDGSWTSPHAPGITALVAHSLLQSGVSREDEVVQAAFAHLKSHLKADGGIYDVDSSHRNYETSIALMAFQAANTDGRYNELIQNAVKFLKKVQWDEEETGSKADPAFGGSGYGKHQRPDLSNTTFFVEALKTAGVSSNDPAMQNALTFISRCQNLESEHNTTEFASKVNDGGFYYTIAAGGSSQAGTTPNGGLRSYASMTYAGLKSMIYAGVKEDDQRVKAARNWIKQFYTLDENPGMGQQGLFYYYHTFAKTLAVLKVDEFEEADGTKHDWRQELANHLFQVQKKNGSWVNPTDRWFEGDPNLVTAYALLALSYCDPPTSN</sequence>
<evidence type="ECO:0000256" key="1">
    <source>
        <dbReference type="SAM" id="SignalP"/>
    </source>
</evidence>
<dbReference type="OrthoDB" id="179940at2"/>
<name>A0A517QV40_9PLAN</name>
<evidence type="ECO:0000313" key="4">
    <source>
        <dbReference type="Proteomes" id="UP000315724"/>
    </source>
</evidence>
<reference evidence="3 4" key="1">
    <citation type="submission" date="2019-02" db="EMBL/GenBank/DDBJ databases">
        <title>Deep-cultivation of Planctomycetes and their phenomic and genomic characterization uncovers novel biology.</title>
        <authorList>
            <person name="Wiegand S."/>
            <person name="Jogler M."/>
            <person name="Boedeker C."/>
            <person name="Pinto D."/>
            <person name="Vollmers J."/>
            <person name="Rivas-Marin E."/>
            <person name="Kohn T."/>
            <person name="Peeters S.H."/>
            <person name="Heuer A."/>
            <person name="Rast P."/>
            <person name="Oberbeckmann S."/>
            <person name="Bunk B."/>
            <person name="Jeske O."/>
            <person name="Meyerdierks A."/>
            <person name="Storesund J.E."/>
            <person name="Kallscheuer N."/>
            <person name="Luecker S."/>
            <person name="Lage O.M."/>
            <person name="Pohl T."/>
            <person name="Merkel B.J."/>
            <person name="Hornburger P."/>
            <person name="Mueller R.-W."/>
            <person name="Bruemmer F."/>
            <person name="Labrenz M."/>
            <person name="Spormann A.M."/>
            <person name="Op den Camp H."/>
            <person name="Overmann J."/>
            <person name="Amann R."/>
            <person name="Jetten M.S.M."/>
            <person name="Mascher T."/>
            <person name="Medema M.H."/>
            <person name="Devos D.P."/>
            <person name="Kaster A.-K."/>
            <person name="Ovreas L."/>
            <person name="Rohde M."/>
            <person name="Galperin M.Y."/>
            <person name="Jogler C."/>
        </authorList>
    </citation>
    <scope>NUCLEOTIDE SEQUENCE [LARGE SCALE GENOMIC DNA]</scope>
    <source>
        <strain evidence="3 4">Mal48</strain>
    </source>
</reference>
<dbReference type="Proteomes" id="UP000315724">
    <property type="component" value="Chromosome"/>
</dbReference>